<dbReference type="Gene3D" id="2.60.40.10">
    <property type="entry name" value="Immunoglobulins"/>
    <property type="match status" value="1"/>
</dbReference>
<dbReference type="SMART" id="SM00642">
    <property type="entry name" value="Aamy"/>
    <property type="match status" value="1"/>
</dbReference>
<dbReference type="InterPro" id="IPR014756">
    <property type="entry name" value="Ig_E-set"/>
</dbReference>
<comment type="caution">
    <text evidence="5">The sequence shown here is derived from an EMBL/GenBank/DDBJ whole genome shotgun (WGS) entry which is preliminary data.</text>
</comment>
<evidence type="ECO:0000256" key="2">
    <source>
        <dbReference type="ARBA" id="ARBA00022801"/>
    </source>
</evidence>
<dbReference type="SUPFAM" id="SSF51445">
    <property type="entry name" value="(Trans)glycosidases"/>
    <property type="match status" value="1"/>
</dbReference>
<comment type="similarity">
    <text evidence="1">Belongs to the glycosyl hydrolase 13 family.</text>
</comment>
<dbReference type="CDD" id="cd11338">
    <property type="entry name" value="AmyAc_CMD"/>
    <property type="match status" value="1"/>
</dbReference>
<dbReference type="InterPro" id="IPR032091">
    <property type="entry name" value="Malt_amylase-like_C"/>
</dbReference>
<dbReference type="Gene3D" id="2.60.40.1180">
    <property type="entry name" value="Golgi alpha-mannosidase II"/>
    <property type="match status" value="1"/>
</dbReference>
<evidence type="ECO:0000313" key="5">
    <source>
        <dbReference type="EMBL" id="MFD0867922.1"/>
    </source>
</evidence>
<dbReference type="PANTHER" id="PTHR10357:SF210">
    <property type="entry name" value="MALTODEXTRIN GLUCOSIDASE"/>
    <property type="match status" value="1"/>
</dbReference>
<reference evidence="6" key="1">
    <citation type="journal article" date="2019" name="Int. J. Syst. Evol. Microbiol.">
        <title>The Global Catalogue of Microorganisms (GCM) 10K type strain sequencing project: providing services to taxonomists for standard genome sequencing and annotation.</title>
        <authorList>
            <consortium name="The Broad Institute Genomics Platform"/>
            <consortium name="The Broad Institute Genome Sequencing Center for Infectious Disease"/>
            <person name="Wu L."/>
            <person name="Ma J."/>
        </authorList>
    </citation>
    <scope>NUCLEOTIDE SEQUENCE [LARGE SCALE GENOMIC DNA]</scope>
    <source>
        <strain evidence="6">CCUG 57263</strain>
    </source>
</reference>
<dbReference type="EMBL" id="JBHTIU010000008">
    <property type="protein sequence ID" value="MFD0867922.1"/>
    <property type="molecule type" value="Genomic_DNA"/>
</dbReference>
<keyword evidence="6" id="KW-1185">Reference proteome</keyword>
<dbReference type="RefSeq" id="WP_379285728.1">
    <property type="nucleotide sequence ID" value="NZ_JBHTIU010000008.1"/>
</dbReference>
<protein>
    <submittedName>
        <fullName evidence="5">Alpha-glycosidase</fullName>
    </submittedName>
</protein>
<sequence>MIMLEAVYHRIGLNWSYAYNESTIHIRLRTKRGNVAQVQLVCGDKYSWDKYNESVAMERFAADGLFDYWQAAISPRFRRVVYYFALHEEAGETVYFLEKGFFDKPPTIRYEGLFDFPYLNPEDVHSPPEWVKEAVFYHIFPERFAKGDPSIDPEGVLEWGGVPSPTNFFGGDLQGVLDHMDHLVELGINAIYFTPLFAATTNHKYDTRDYMLVDPHFGTNEKLKELVDACHARGIRVLLDGVFNHCGHTFPPFIDVQQNGPSSRYADWFHIKEWPLKVENGIPNYATFGFEPIMPKLNTGNEEVKAYLLEVGRYWIGELGLDGWRLDVANEVDHQFWREFRREIKKVNPDAYLLGEIMHDAMPWLQGDQFDAVMNYPFTNIVLDFFARRRTDASQFAQSINSLLAGFPQQVTEAAFNLLGSHDTVRLLTLCGGNKRLMKLAVLFQLTFQGVPCIYYGDEIGLDGEHDPYNRKCMEWDPTKQDRELLGFFRRLITLRKAHPALRGSGLRFLVASGHPQLLAYERHDERDRFLLLLNNDETACSVTVQSGGLNGLWQDAGSDADVRTDEGTMQVALPGFGYAILHASGDIATEAIRLSAQYRPE</sequence>
<keyword evidence="3" id="KW-0326">Glycosidase</keyword>
<dbReference type="CDD" id="cd02857">
    <property type="entry name" value="E_set_CDase_PDE_N"/>
    <property type="match status" value="1"/>
</dbReference>
<accession>A0ABW3D3F2</accession>
<gene>
    <name evidence="5" type="ORF">ACFQ03_02080</name>
</gene>
<dbReference type="SUPFAM" id="SSF51011">
    <property type="entry name" value="Glycosyl hydrolase domain"/>
    <property type="match status" value="1"/>
</dbReference>
<keyword evidence="2" id="KW-0378">Hydrolase</keyword>
<dbReference type="Pfam" id="PF00128">
    <property type="entry name" value="Alpha-amylase"/>
    <property type="match status" value="1"/>
</dbReference>
<dbReference type="Gene3D" id="3.20.20.80">
    <property type="entry name" value="Glycosidases"/>
    <property type="match status" value="1"/>
</dbReference>
<dbReference type="InterPro" id="IPR045857">
    <property type="entry name" value="O16G_dom_2"/>
</dbReference>
<dbReference type="InterPro" id="IPR006047">
    <property type="entry name" value="GH13_cat_dom"/>
</dbReference>
<dbReference type="InterPro" id="IPR013783">
    <property type="entry name" value="Ig-like_fold"/>
</dbReference>
<evidence type="ECO:0000256" key="3">
    <source>
        <dbReference type="ARBA" id="ARBA00023295"/>
    </source>
</evidence>
<evidence type="ECO:0000256" key="1">
    <source>
        <dbReference type="ARBA" id="ARBA00008061"/>
    </source>
</evidence>
<dbReference type="PANTHER" id="PTHR10357">
    <property type="entry name" value="ALPHA-AMYLASE FAMILY MEMBER"/>
    <property type="match status" value="1"/>
</dbReference>
<dbReference type="InterPro" id="IPR004185">
    <property type="entry name" value="Glyco_hydro_13_lg-like_dom"/>
</dbReference>
<dbReference type="Pfam" id="PF02903">
    <property type="entry name" value="Alpha-amylase_N"/>
    <property type="match status" value="1"/>
</dbReference>
<dbReference type="Gene3D" id="3.90.400.10">
    <property type="entry name" value="Oligo-1,6-glucosidase, Domain 2"/>
    <property type="match status" value="1"/>
</dbReference>
<dbReference type="Proteomes" id="UP001597120">
    <property type="component" value="Unassembled WGS sequence"/>
</dbReference>
<dbReference type="InterPro" id="IPR013780">
    <property type="entry name" value="Glyco_hydro_b"/>
</dbReference>
<evidence type="ECO:0000313" key="6">
    <source>
        <dbReference type="Proteomes" id="UP001597120"/>
    </source>
</evidence>
<proteinExistence type="inferred from homology"/>
<dbReference type="Pfam" id="PF16657">
    <property type="entry name" value="Malt_amylase_C"/>
    <property type="match status" value="1"/>
</dbReference>
<organism evidence="5 6">
    <name type="scientific">Paenibacillus residui</name>
    <dbReference type="NCBI Taxonomy" id="629724"/>
    <lineage>
        <taxon>Bacteria</taxon>
        <taxon>Bacillati</taxon>
        <taxon>Bacillota</taxon>
        <taxon>Bacilli</taxon>
        <taxon>Bacillales</taxon>
        <taxon>Paenibacillaceae</taxon>
        <taxon>Paenibacillus</taxon>
    </lineage>
</organism>
<name>A0ABW3D3F2_9BACL</name>
<evidence type="ECO:0000259" key="4">
    <source>
        <dbReference type="SMART" id="SM00642"/>
    </source>
</evidence>
<dbReference type="InterPro" id="IPR017853">
    <property type="entry name" value="GH"/>
</dbReference>
<dbReference type="SUPFAM" id="SSF81296">
    <property type="entry name" value="E set domains"/>
    <property type="match status" value="1"/>
</dbReference>
<feature type="domain" description="Glycosyl hydrolase family 13 catalytic" evidence="4">
    <location>
        <begin position="138"/>
        <end position="496"/>
    </location>
</feature>